<gene>
    <name evidence="1" type="ORF">METZ01_LOCUS182148</name>
</gene>
<reference evidence="1" key="1">
    <citation type="submission" date="2018-05" db="EMBL/GenBank/DDBJ databases">
        <authorList>
            <person name="Lanie J.A."/>
            <person name="Ng W.-L."/>
            <person name="Kazmierczak K.M."/>
            <person name="Andrzejewski T.M."/>
            <person name="Davidsen T.M."/>
            <person name="Wayne K.J."/>
            <person name="Tettelin H."/>
            <person name="Glass J.I."/>
            <person name="Rusch D."/>
            <person name="Podicherti R."/>
            <person name="Tsui H.-C.T."/>
            <person name="Winkler M.E."/>
        </authorList>
    </citation>
    <scope>NUCLEOTIDE SEQUENCE</scope>
</reference>
<dbReference type="AlphaFoldDB" id="A0A382CU01"/>
<name>A0A382CU01_9ZZZZ</name>
<dbReference type="EMBL" id="UINC01035999">
    <property type="protein sequence ID" value="SVB29294.1"/>
    <property type="molecule type" value="Genomic_DNA"/>
</dbReference>
<evidence type="ECO:0000313" key="1">
    <source>
        <dbReference type="EMBL" id="SVB29294.1"/>
    </source>
</evidence>
<accession>A0A382CU01</accession>
<organism evidence="1">
    <name type="scientific">marine metagenome</name>
    <dbReference type="NCBI Taxonomy" id="408172"/>
    <lineage>
        <taxon>unclassified sequences</taxon>
        <taxon>metagenomes</taxon>
        <taxon>ecological metagenomes</taxon>
    </lineage>
</organism>
<sequence length="50" mass="5578">MVMNCKAGKGQLIRRLVELVGEDAVIADERELVVYECDAYTLQRNPPTAV</sequence>
<proteinExistence type="predicted"/>
<feature type="non-terminal residue" evidence="1">
    <location>
        <position position="50"/>
    </location>
</feature>
<protein>
    <submittedName>
        <fullName evidence="1">Uncharacterized protein</fullName>
    </submittedName>
</protein>